<dbReference type="PANTHER" id="PTHR33269:SF17">
    <property type="entry name" value="NADH-UBIQUINONE OXIDOREDUCTASE CHAIN 6"/>
    <property type="match status" value="1"/>
</dbReference>
<dbReference type="InterPro" id="IPR042106">
    <property type="entry name" value="Nuo/plastoQ_OxRdtase_6_NuoJ"/>
</dbReference>
<feature type="transmembrane region" description="Helical" evidence="1">
    <location>
        <begin position="144"/>
        <end position="166"/>
    </location>
</feature>
<feature type="transmembrane region" description="Helical" evidence="1">
    <location>
        <begin position="30"/>
        <end position="51"/>
    </location>
</feature>
<evidence type="ECO:0000313" key="2">
    <source>
        <dbReference type="EMBL" id="VAW39189.1"/>
    </source>
</evidence>
<feature type="transmembrane region" description="Helical" evidence="1">
    <location>
        <begin position="91"/>
        <end position="109"/>
    </location>
</feature>
<evidence type="ECO:0000256" key="1">
    <source>
        <dbReference type="SAM" id="Phobius"/>
    </source>
</evidence>
<gene>
    <name evidence="2" type="ORF">MNBD_DELTA04-1106</name>
</gene>
<evidence type="ECO:0008006" key="3">
    <source>
        <dbReference type="Google" id="ProtNLM"/>
    </source>
</evidence>
<reference evidence="2" key="1">
    <citation type="submission" date="2018-06" db="EMBL/GenBank/DDBJ databases">
        <authorList>
            <person name="Zhirakovskaya E."/>
        </authorList>
    </citation>
    <scope>NUCLEOTIDE SEQUENCE</scope>
</reference>
<dbReference type="Gene3D" id="1.20.120.1200">
    <property type="entry name" value="NADH-ubiquinone/plastoquinone oxidoreductase chain 6, subunit NuoJ"/>
    <property type="match status" value="1"/>
</dbReference>
<keyword evidence="1" id="KW-0472">Membrane</keyword>
<feature type="transmembrane region" description="Helical" evidence="1">
    <location>
        <begin position="6"/>
        <end position="23"/>
    </location>
</feature>
<dbReference type="GO" id="GO:0008137">
    <property type="term" value="F:NADH dehydrogenase (ubiquinone) activity"/>
    <property type="evidence" value="ECO:0007669"/>
    <property type="project" value="InterPro"/>
</dbReference>
<dbReference type="PANTHER" id="PTHR33269">
    <property type="entry name" value="NADH-UBIQUINONE OXIDOREDUCTASE CHAIN 6"/>
    <property type="match status" value="1"/>
</dbReference>
<sequence>MSDLLFYGLATTLVFLSLLAVSLPNLLHGAIALIGSFFATAALYIMLQLEFVALSQIMLYIGGIIIFMLIIILLTTGLGQGNRYKVKGRRRAAGAGISALLLVGLLLTISGQPSATLQKATLRAAPVTMDDIGFRLMATNKNGFIIPFEIISLLLLVALVGAVVIARRDNDQEQKS</sequence>
<dbReference type="InterPro" id="IPR001457">
    <property type="entry name" value="NADH_UbQ/plastoQ_OxRdtase_su6"/>
</dbReference>
<accession>A0A3B0VQN6</accession>
<keyword evidence="1" id="KW-1133">Transmembrane helix</keyword>
<dbReference type="Pfam" id="PF00499">
    <property type="entry name" value="Oxidored_q3"/>
    <property type="match status" value="1"/>
</dbReference>
<organism evidence="2">
    <name type="scientific">hydrothermal vent metagenome</name>
    <dbReference type="NCBI Taxonomy" id="652676"/>
    <lineage>
        <taxon>unclassified sequences</taxon>
        <taxon>metagenomes</taxon>
        <taxon>ecological metagenomes</taxon>
    </lineage>
</organism>
<feature type="transmembrane region" description="Helical" evidence="1">
    <location>
        <begin position="57"/>
        <end position="79"/>
    </location>
</feature>
<dbReference type="EMBL" id="UOEY01000069">
    <property type="protein sequence ID" value="VAW39189.1"/>
    <property type="molecule type" value="Genomic_DNA"/>
</dbReference>
<proteinExistence type="predicted"/>
<keyword evidence="1" id="KW-0812">Transmembrane</keyword>
<name>A0A3B0VQN6_9ZZZZ</name>
<dbReference type="AlphaFoldDB" id="A0A3B0VQN6"/>
<protein>
    <recommendedName>
        <fullName evidence="3">NADH-quinone oxidoreductase subunit J</fullName>
    </recommendedName>
</protein>